<accession>R4X3B9</accession>
<evidence type="ECO:0000313" key="2">
    <source>
        <dbReference type="EMBL" id="BAN27296.1"/>
    </source>
</evidence>
<sequence length="62" mass="7067">MFVRLRGRAFIVEPPVEPLFASRCKATRRFAFHVLHYAFTIAFCVMRFACKMQPASRASASA</sequence>
<keyword evidence="1" id="KW-1133">Transmembrane helix</keyword>
<keyword evidence="3" id="KW-1185">Reference proteome</keyword>
<keyword evidence="1" id="KW-0812">Transmembrane</keyword>
<geneLocation type="plasmid" evidence="2 3">
    <name>p1</name>
</geneLocation>
<reference evidence="2 3" key="2">
    <citation type="journal article" date="2018" name="Int. J. Syst. Evol. Microbiol.">
        <title>Burkholderia insecticola sp. nov., a gut symbiotic bacterium of the bean bug Riptortus pedestris.</title>
        <authorList>
            <person name="Takeshita K."/>
            <person name="Tamaki H."/>
            <person name="Ohbayashi T."/>
            <person name="Meng X.-Y."/>
            <person name="Sone T."/>
            <person name="Mitani Y."/>
            <person name="Peeters C."/>
            <person name="Kikuchi Y."/>
            <person name="Vandamme P."/>
        </authorList>
    </citation>
    <scope>NUCLEOTIDE SEQUENCE [LARGE SCALE GENOMIC DNA]</scope>
    <source>
        <strain evidence="2">RPE64</strain>
        <plasmid evidence="2 3">p1</plasmid>
    </source>
</reference>
<dbReference type="KEGG" id="buo:BRPE64_DCDS03600"/>
<dbReference type="EMBL" id="AP013061">
    <property type="protein sequence ID" value="BAN27296.1"/>
    <property type="molecule type" value="Genomic_DNA"/>
</dbReference>
<keyword evidence="1" id="KW-0472">Membrane</keyword>
<dbReference type="Proteomes" id="UP000013966">
    <property type="component" value="Plasmid p1"/>
</dbReference>
<organism evidence="2 3">
    <name type="scientific">Caballeronia insecticola</name>
    <dbReference type="NCBI Taxonomy" id="758793"/>
    <lineage>
        <taxon>Bacteria</taxon>
        <taxon>Pseudomonadati</taxon>
        <taxon>Pseudomonadota</taxon>
        <taxon>Betaproteobacteria</taxon>
        <taxon>Burkholderiales</taxon>
        <taxon>Burkholderiaceae</taxon>
        <taxon>Caballeronia</taxon>
    </lineage>
</organism>
<feature type="transmembrane region" description="Helical" evidence="1">
    <location>
        <begin position="30"/>
        <end position="49"/>
    </location>
</feature>
<dbReference type="AlphaFoldDB" id="R4X3B9"/>
<dbReference type="HOGENOM" id="CLU_2895319_0_0_4"/>
<reference evidence="2 3" key="1">
    <citation type="journal article" date="2013" name="Genome Announc.">
        <title>Complete Genome Sequence of Burkholderia sp. Strain RPE64, Bacterial Symbiont of the Bean Bug Riptortus pedestris.</title>
        <authorList>
            <person name="Shibata T.F."/>
            <person name="Maeda T."/>
            <person name="Nikoh N."/>
            <person name="Yamaguchi K."/>
            <person name="Oshima K."/>
            <person name="Hattori M."/>
            <person name="Nishiyama T."/>
            <person name="Hasebe M."/>
            <person name="Fukatsu T."/>
            <person name="Kikuchi Y."/>
            <person name="Shigenobu S."/>
        </authorList>
    </citation>
    <scope>NUCLEOTIDE SEQUENCE [LARGE SCALE GENOMIC DNA]</scope>
    <source>
        <plasmid evidence="2 3">p1</plasmid>
    </source>
</reference>
<proteinExistence type="predicted"/>
<keyword evidence="2" id="KW-0614">Plasmid</keyword>
<protein>
    <submittedName>
        <fullName evidence="2">Uncharacterized protein</fullName>
    </submittedName>
</protein>
<evidence type="ECO:0000313" key="3">
    <source>
        <dbReference type="Proteomes" id="UP000013966"/>
    </source>
</evidence>
<evidence type="ECO:0000256" key="1">
    <source>
        <dbReference type="SAM" id="Phobius"/>
    </source>
</evidence>
<gene>
    <name evidence="2" type="ORF">BRPE64_DCDS03600</name>
</gene>
<name>R4X3B9_9BURK</name>